<dbReference type="Proteomes" id="UP000078113">
    <property type="component" value="Unassembled WGS sequence"/>
</dbReference>
<feature type="region of interest" description="Disordered" evidence="1">
    <location>
        <begin position="53"/>
        <end position="104"/>
    </location>
</feature>
<protein>
    <submittedName>
        <fullName evidence="2">Uncharacterized protein</fullName>
    </submittedName>
</protein>
<organism evidence="2 3">
    <name type="scientific">Tilletia walkeri</name>
    <dbReference type="NCBI Taxonomy" id="117179"/>
    <lineage>
        <taxon>Eukaryota</taxon>
        <taxon>Fungi</taxon>
        <taxon>Dikarya</taxon>
        <taxon>Basidiomycota</taxon>
        <taxon>Ustilaginomycotina</taxon>
        <taxon>Exobasidiomycetes</taxon>
        <taxon>Tilletiales</taxon>
        <taxon>Tilletiaceae</taxon>
        <taxon>Tilletia</taxon>
    </lineage>
</organism>
<evidence type="ECO:0000313" key="3">
    <source>
        <dbReference type="Proteomes" id="UP000078113"/>
    </source>
</evidence>
<comment type="caution">
    <text evidence="2">The sequence shown here is derived from an EMBL/GenBank/DDBJ whole genome shotgun (WGS) entry which is preliminary data.</text>
</comment>
<gene>
    <name evidence="2" type="ORF">A4X09_0g7695</name>
</gene>
<name>A0A8X7T0S4_9BASI</name>
<evidence type="ECO:0000313" key="2">
    <source>
        <dbReference type="EMBL" id="KAE8261204.1"/>
    </source>
</evidence>
<evidence type="ECO:0000256" key="1">
    <source>
        <dbReference type="SAM" id="MobiDB-lite"/>
    </source>
</evidence>
<feature type="compositionally biased region" description="Low complexity" evidence="1">
    <location>
        <begin position="53"/>
        <end position="85"/>
    </location>
</feature>
<sequence>MAIYEVGVLDDGALVGLSRREMRASLDTLEAMASHLGARVEVRRVVVVQRYPGLDPTASSSTSPAMMAASGPTLPPASRASSSLPDISICPSKLHPQRLYDRIP</sequence>
<dbReference type="AlphaFoldDB" id="A0A8X7T0S4"/>
<keyword evidence="3" id="KW-1185">Reference proteome</keyword>
<reference evidence="2" key="1">
    <citation type="submission" date="2016-04" db="EMBL/GenBank/DDBJ databases">
        <authorList>
            <person name="Nguyen H.D."/>
            <person name="Samba Siva P."/>
            <person name="Cullis J."/>
            <person name="Levesque C.A."/>
            <person name="Hambleton S."/>
        </authorList>
    </citation>
    <scope>NUCLEOTIDE SEQUENCE</scope>
    <source>
        <strain evidence="2">DAOMC 236422</strain>
    </source>
</reference>
<proteinExistence type="predicted"/>
<reference evidence="2" key="2">
    <citation type="journal article" date="2019" name="IMA Fungus">
        <title>Genome sequencing and comparison of five Tilletia species to identify candidate genes for the detection of regulated species infecting wheat.</title>
        <authorList>
            <person name="Nguyen H.D.T."/>
            <person name="Sultana T."/>
            <person name="Kesanakurti P."/>
            <person name="Hambleton S."/>
        </authorList>
    </citation>
    <scope>NUCLEOTIDE SEQUENCE</scope>
    <source>
        <strain evidence="2">DAOMC 236422</strain>
    </source>
</reference>
<accession>A0A8X7T0S4</accession>
<dbReference type="EMBL" id="LWDG02001043">
    <property type="protein sequence ID" value="KAE8261204.1"/>
    <property type="molecule type" value="Genomic_DNA"/>
</dbReference>